<organism evidence="2 3">
    <name type="scientific">Aliidongia dinghuensis</name>
    <dbReference type="NCBI Taxonomy" id="1867774"/>
    <lineage>
        <taxon>Bacteria</taxon>
        <taxon>Pseudomonadati</taxon>
        <taxon>Pseudomonadota</taxon>
        <taxon>Alphaproteobacteria</taxon>
        <taxon>Rhodospirillales</taxon>
        <taxon>Dongiaceae</taxon>
        <taxon>Aliidongia</taxon>
    </lineage>
</organism>
<sequence>MPSFFAQLASFIAGPAKPAAAPAPARGAKPPAAAPKSAERQALEQSILANRRKILTNMAAMQQEREAALKARGISSQDMVSAAEIARRILLDQGNH</sequence>
<evidence type="ECO:0000313" key="3">
    <source>
        <dbReference type="Proteomes" id="UP000646365"/>
    </source>
</evidence>
<feature type="region of interest" description="Disordered" evidence="1">
    <location>
        <begin position="17"/>
        <end position="39"/>
    </location>
</feature>
<comment type="caution">
    <text evidence="2">The sequence shown here is derived from an EMBL/GenBank/DDBJ whole genome shotgun (WGS) entry which is preliminary data.</text>
</comment>
<protein>
    <submittedName>
        <fullName evidence="2">Uncharacterized protein</fullName>
    </submittedName>
</protein>
<name>A0A8J3E313_9PROT</name>
<dbReference type="EMBL" id="BMJQ01000004">
    <property type="protein sequence ID" value="GGF14768.1"/>
    <property type="molecule type" value="Genomic_DNA"/>
</dbReference>
<dbReference type="Proteomes" id="UP000646365">
    <property type="component" value="Unassembled WGS sequence"/>
</dbReference>
<dbReference type="RefSeq" id="WP_189045231.1">
    <property type="nucleotide sequence ID" value="NZ_BMJQ01000004.1"/>
</dbReference>
<keyword evidence="3" id="KW-1185">Reference proteome</keyword>
<proteinExistence type="predicted"/>
<evidence type="ECO:0000313" key="2">
    <source>
        <dbReference type="EMBL" id="GGF14768.1"/>
    </source>
</evidence>
<evidence type="ECO:0000256" key="1">
    <source>
        <dbReference type="SAM" id="MobiDB-lite"/>
    </source>
</evidence>
<feature type="compositionally biased region" description="Low complexity" evidence="1">
    <location>
        <begin position="17"/>
        <end position="36"/>
    </location>
</feature>
<gene>
    <name evidence="2" type="ORF">GCM10011611_20660</name>
</gene>
<dbReference type="AlphaFoldDB" id="A0A8J3E313"/>
<accession>A0A8J3E313</accession>
<reference evidence="2" key="2">
    <citation type="submission" date="2020-09" db="EMBL/GenBank/DDBJ databases">
        <authorList>
            <person name="Sun Q."/>
            <person name="Zhou Y."/>
        </authorList>
    </citation>
    <scope>NUCLEOTIDE SEQUENCE</scope>
    <source>
        <strain evidence="2">CGMCC 1.15725</strain>
    </source>
</reference>
<reference evidence="2" key="1">
    <citation type="journal article" date="2014" name="Int. J. Syst. Evol. Microbiol.">
        <title>Complete genome sequence of Corynebacterium casei LMG S-19264T (=DSM 44701T), isolated from a smear-ripened cheese.</title>
        <authorList>
            <consortium name="US DOE Joint Genome Institute (JGI-PGF)"/>
            <person name="Walter F."/>
            <person name="Albersmeier A."/>
            <person name="Kalinowski J."/>
            <person name="Ruckert C."/>
        </authorList>
    </citation>
    <scope>NUCLEOTIDE SEQUENCE</scope>
    <source>
        <strain evidence="2">CGMCC 1.15725</strain>
    </source>
</reference>